<sequence>MSEPEAKQYLLDAIEHCRKAISALTAAGDSKGDALKKSLEETVQLLEGLQEKVFFKTKKAVAPTFQVCESSQAVAERAEDMEDADDEAITELKDLVGQLKDSVATLQAASKTQSVIVT</sequence>
<gene>
    <name evidence="1" type="ORF">C4520_13205</name>
</gene>
<organism evidence="1 2">
    <name type="scientific">Abyssobacteria bacterium (strain SURF_5)</name>
    <dbReference type="NCBI Taxonomy" id="2093360"/>
    <lineage>
        <taxon>Bacteria</taxon>
        <taxon>Pseudomonadati</taxon>
        <taxon>Candidatus Hydrogenedentota</taxon>
        <taxon>Candidatus Abyssobacteria</taxon>
    </lineage>
</organism>
<proteinExistence type="predicted"/>
<dbReference type="EMBL" id="QZKU01000092">
    <property type="protein sequence ID" value="RJP19142.1"/>
    <property type="molecule type" value="Genomic_DNA"/>
</dbReference>
<accession>A0A3A4NJ13</accession>
<protein>
    <submittedName>
        <fullName evidence="1">Uncharacterized protein</fullName>
    </submittedName>
</protein>
<evidence type="ECO:0000313" key="1">
    <source>
        <dbReference type="EMBL" id="RJP19142.1"/>
    </source>
</evidence>
<name>A0A3A4NJ13_ABYX5</name>
<dbReference type="Proteomes" id="UP000265882">
    <property type="component" value="Unassembled WGS sequence"/>
</dbReference>
<reference evidence="1 2" key="1">
    <citation type="journal article" date="2017" name="ISME J.">
        <title>Energy and carbon metabolisms in a deep terrestrial subsurface fluid microbial community.</title>
        <authorList>
            <person name="Momper L."/>
            <person name="Jungbluth S.P."/>
            <person name="Lee M.D."/>
            <person name="Amend J.P."/>
        </authorList>
    </citation>
    <scope>NUCLEOTIDE SEQUENCE [LARGE SCALE GENOMIC DNA]</scope>
    <source>
        <strain evidence="1">SURF_5</strain>
    </source>
</reference>
<evidence type="ECO:0000313" key="2">
    <source>
        <dbReference type="Proteomes" id="UP000265882"/>
    </source>
</evidence>
<dbReference type="AlphaFoldDB" id="A0A3A4NJ13"/>
<comment type="caution">
    <text evidence="1">The sequence shown here is derived from an EMBL/GenBank/DDBJ whole genome shotgun (WGS) entry which is preliminary data.</text>
</comment>